<feature type="region of interest" description="Disordered" evidence="2">
    <location>
        <begin position="1091"/>
        <end position="1147"/>
    </location>
</feature>
<sequence>MTVALHERRINHIQKGGFGNFVRVWTPVHVVRKKLARVPTSVRIDGWVVLIAPLVPFGMNERPDAPPTFHTDAVEVAVHQSLIAALKLSAKSLKAKYLSVKYLSIGPRDPRGVQADSSDGLGLDPISGSVACRASSSGLLVIALACCCLATTLTGCHRQFYRKQADQEVNQLISEKASHVARPPVGRLNIEVDPRSRMFNPFDLDFQPIPVDDPASNRYMQCVDGKRGYPLWNAAGVTNAAESPDWWQYLPLDEDGVLVLNADSTVELAFLHSPEYQRQLEQLYLSALDVSSERFLFDTQFFGDVASALDVDGPDVGDSTRATLSDGLSMTRRFATGSQMVVELANSIVWELSGPNDQYAPTSRNFLNFSFIQPLLRNAGRDRVLERLTLSERRLLSNVRAFERYRRSFYLNVTIGRGLESQVSRSGGVFGVGLQGFTGLGSGFGGIGGGGGGGGISFGAAVPQAGGFMGLLQDQLQIKFLKENIARTGESKLILENTLIELLTTIPDDPEEILRQRLQVAQLQNDLIDLERSLVSTQAAYQATIDGYLQTMGLPPYLCVRIEDPLLESFELIDERLQSRREDLIALRTAIGELNIQLLGLGEQVIDETTGLPASTLKWTPEVEQILARMEIELKPLKAFLSQLTGPDAQNVLSDITTLKETVPLRIEQSQQLQAGYQEELDCICTLMNIEKVDDSIFDTSDLPELPAELTETHNKLLKRLNSYNARIEVIDAKLQQYLNTDAGAQSDPAQLANDIRQQLVLSIQDLLAELGEDVLSMQLIQARARTETAFLPVIQISPAQAFEVARRNRRDWANARAALVDSYRLIEFNADDLESGLQLRFDGGFRNNGETPFSFNSDSGSLTASLQWDAPLTRLQERNTYRQALIEYERSKRTYYQYEDNIWRLMRGQIRQLKVNRLTFEYGRQSVKIATDQIQLNEDIRELRDSRGLASGPTAARDTSGALASLRRAQETLLNVYVNYEVVRRNLQFDLGTMELTPDNIWLDQPIDAEYFLSLPGTTVEAFPAYECNDCNLPIRRQGEPIPYGTLSDTEASLHQSPPVIEAVYEVPESEMPVEEASAVQGQAVEVPAAAEEAPAVEEAPAFEATPALAPLATDPPPAAEPSPDFEATPTRGPLNAQESATVPSP</sequence>
<evidence type="ECO:0008006" key="5">
    <source>
        <dbReference type="Google" id="ProtNLM"/>
    </source>
</evidence>
<keyword evidence="4" id="KW-1185">Reference proteome</keyword>
<reference evidence="3 4" key="1">
    <citation type="submission" date="2019-02" db="EMBL/GenBank/DDBJ databases">
        <title>Deep-cultivation of Planctomycetes and their phenomic and genomic characterization uncovers novel biology.</title>
        <authorList>
            <person name="Wiegand S."/>
            <person name="Jogler M."/>
            <person name="Boedeker C."/>
            <person name="Pinto D."/>
            <person name="Vollmers J."/>
            <person name="Rivas-Marin E."/>
            <person name="Kohn T."/>
            <person name="Peeters S.H."/>
            <person name="Heuer A."/>
            <person name="Rast P."/>
            <person name="Oberbeckmann S."/>
            <person name="Bunk B."/>
            <person name="Jeske O."/>
            <person name="Meyerdierks A."/>
            <person name="Storesund J.E."/>
            <person name="Kallscheuer N."/>
            <person name="Luecker S."/>
            <person name="Lage O.M."/>
            <person name="Pohl T."/>
            <person name="Merkel B.J."/>
            <person name="Hornburger P."/>
            <person name="Mueller R.-W."/>
            <person name="Bruemmer F."/>
            <person name="Labrenz M."/>
            <person name="Spormann A.M."/>
            <person name="Op den Camp H."/>
            <person name="Overmann J."/>
            <person name="Amann R."/>
            <person name="Jetten M.S.M."/>
            <person name="Mascher T."/>
            <person name="Medema M.H."/>
            <person name="Devos D.P."/>
            <person name="Kaster A.-K."/>
            <person name="Ovreas L."/>
            <person name="Rohde M."/>
            <person name="Galperin M.Y."/>
            <person name="Jogler C."/>
        </authorList>
    </citation>
    <scope>NUCLEOTIDE SEQUENCE [LARGE SCALE GENOMIC DNA]</scope>
    <source>
        <strain evidence="3 4">SV_7m_r</strain>
    </source>
</reference>
<dbReference type="InterPro" id="IPR010131">
    <property type="entry name" value="MdtP/NodT-like"/>
</dbReference>
<evidence type="ECO:0000313" key="3">
    <source>
        <dbReference type="EMBL" id="QDT61614.1"/>
    </source>
</evidence>
<organism evidence="3 4">
    <name type="scientific">Stieleria bergensis</name>
    <dbReference type="NCBI Taxonomy" id="2528025"/>
    <lineage>
        <taxon>Bacteria</taxon>
        <taxon>Pseudomonadati</taxon>
        <taxon>Planctomycetota</taxon>
        <taxon>Planctomycetia</taxon>
        <taxon>Pirellulales</taxon>
        <taxon>Pirellulaceae</taxon>
        <taxon>Stieleria</taxon>
    </lineage>
</organism>
<evidence type="ECO:0000256" key="2">
    <source>
        <dbReference type="SAM" id="MobiDB-lite"/>
    </source>
</evidence>
<dbReference type="Proteomes" id="UP000315003">
    <property type="component" value="Chromosome"/>
</dbReference>
<dbReference type="AlphaFoldDB" id="A0A517SZN7"/>
<dbReference type="PANTHER" id="PTHR30203">
    <property type="entry name" value="OUTER MEMBRANE CATION EFFLUX PROTEIN"/>
    <property type="match status" value="1"/>
</dbReference>
<name>A0A517SZN7_9BACT</name>
<dbReference type="PANTHER" id="PTHR30203:SF33">
    <property type="entry name" value="BLR4455 PROTEIN"/>
    <property type="match status" value="1"/>
</dbReference>
<dbReference type="SUPFAM" id="SSF56954">
    <property type="entry name" value="Outer membrane efflux proteins (OEP)"/>
    <property type="match status" value="1"/>
</dbReference>
<protein>
    <recommendedName>
        <fullName evidence="5">Outer membrane efflux protein</fullName>
    </recommendedName>
</protein>
<accession>A0A517SZN7</accession>
<evidence type="ECO:0000256" key="1">
    <source>
        <dbReference type="SAM" id="Coils"/>
    </source>
</evidence>
<proteinExistence type="predicted"/>
<dbReference type="Gene3D" id="1.20.1600.10">
    <property type="entry name" value="Outer membrane efflux proteins (OEP)"/>
    <property type="match status" value="1"/>
</dbReference>
<feature type="compositionally biased region" description="Low complexity" evidence="2">
    <location>
        <begin position="1091"/>
        <end position="1114"/>
    </location>
</feature>
<gene>
    <name evidence="3" type="ORF">SV7mr_41510</name>
</gene>
<feature type="coiled-coil region" evidence="1">
    <location>
        <begin position="513"/>
        <end position="540"/>
    </location>
</feature>
<feature type="compositionally biased region" description="Polar residues" evidence="2">
    <location>
        <begin position="1138"/>
        <end position="1147"/>
    </location>
</feature>
<keyword evidence="1" id="KW-0175">Coiled coil</keyword>
<evidence type="ECO:0000313" key="4">
    <source>
        <dbReference type="Proteomes" id="UP000315003"/>
    </source>
</evidence>
<dbReference type="EMBL" id="CP036272">
    <property type="protein sequence ID" value="QDT61614.1"/>
    <property type="molecule type" value="Genomic_DNA"/>
</dbReference>